<evidence type="ECO:0000313" key="1">
    <source>
        <dbReference type="EMBL" id="SEN76042.1"/>
    </source>
</evidence>
<evidence type="ECO:0000313" key="2">
    <source>
        <dbReference type="Proteomes" id="UP000199206"/>
    </source>
</evidence>
<name>A0A1H8J5M8_9SPHN</name>
<proteinExistence type="predicted"/>
<dbReference type="Proteomes" id="UP000199206">
    <property type="component" value="Unassembled WGS sequence"/>
</dbReference>
<dbReference type="AlphaFoldDB" id="A0A1H8J5M8"/>
<gene>
    <name evidence="1" type="ORF">SAMN05192583_3493</name>
</gene>
<dbReference type="EMBL" id="FOCF01000012">
    <property type="protein sequence ID" value="SEN76042.1"/>
    <property type="molecule type" value="Genomic_DNA"/>
</dbReference>
<organism evidence="1 2">
    <name type="scientific">Sphingomonas gellani</name>
    <dbReference type="NCBI Taxonomy" id="1166340"/>
    <lineage>
        <taxon>Bacteria</taxon>
        <taxon>Pseudomonadati</taxon>
        <taxon>Pseudomonadota</taxon>
        <taxon>Alphaproteobacteria</taxon>
        <taxon>Sphingomonadales</taxon>
        <taxon>Sphingomonadaceae</taxon>
        <taxon>Sphingomonas</taxon>
    </lineage>
</organism>
<reference evidence="2" key="1">
    <citation type="submission" date="2016-10" db="EMBL/GenBank/DDBJ databases">
        <authorList>
            <person name="Varghese N."/>
            <person name="Submissions S."/>
        </authorList>
    </citation>
    <scope>NUCLEOTIDE SEQUENCE [LARGE SCALE GENOMIC DNA]</scope>
    <source>
        <strain evidence="2">S6-262</strain>
    </source>
</reference>
<dbReference type="RefSeq" id="WP_093667000.1">
    <property type="nucleotide sequence ID" value="NZ_FOCF01000012.1"/>
</dbReference>
<dbReference type="OrthoDB" id="7574122at2"/>
<keyword evidence="2" id="KW-1185">Reference proteome</keyword>
<protein>
    <submittedName>
        <fullName evidence="1">Uncharacterized protein</fullName>
    </submittedName>
</protein>
<sequence>MDIVKLPVGEQAPIDVDWIRIEEQADGTYTLTASALCRGSDDGDSVSMVDGPRFSSVADAEADGFAWAESVGVERLFVSTGTLTHPLETLEIDRPL</sequence>
<accession>A0A1H8J5M8</accession>